<dbReference type="PANTHER" id="PTHR30273:SF2">
    <property type="entry name" value="PROTEIN FECR"/>
    <property type="match status" value="1"/>
</dbReference>
<feature type="domain" description="FecR protein" evidence="2">
    <location>
        <begin position="176"/>
        <end position="267"/>
    </location>
</feature>
<feature type="transmembrane region" description="Helical" evidence="1">
    <location>
        <begin position="82"/>
        <end position="103"/>
    </location>
</feature>
<keyword evidence="1" id="KW-0472">Membrane</keyword>
<evidence type="ECO:0000259" key="3">
    <source>
        <dbReference type="Pfam" id="PF16344"/>
    </source>
</evidence>
<feature type="domain" description="Protein FecR C-terminal" evidence="3">
    <location>
        <begin position="315"/>
        <end position="383"/>
    </location>
</feature>
<evidence type="ECO:0000259" key="2">
    <source>
        <dbReference type="Pfam" id="PF04773"/>
    </source>
</evidence>
<dbReference type="Pfam" id="PF04773">
    <property type="entry name" value="FecR"/>
    <property type="match status" value="1"/>
</dbReference>
<dbReference type="Proteomes" id="UP000286038">
    <property type="component" value="Unassembled WGS sequence"/>
</dbReference>
<proteinExistence type="predicted"/>
<dbReference type="Gene3D" id="3.55.50.30">
    <property type="match status" value="1"/>
</dbReference>
<evidence type="ECO:0000313" key="4">
    <source>
        <dbReference type="EMBL" id="RGV35779.1"/>
    </source>
</evidence>
<dbReference type="GO" id="GO:0016989">
    <property type="term" value="F:sigma factor antagonist activity"/>
    <property type="evidence" value="ECO:0007669"/>
    <property type="project" value="TreeGrafter"/>
</dbReference>
<dbReference type="InterPro" id="IPR032508">
    <property type="entry name" value="FecR_C"/>
</dbReference>
<protein>
    <submittedName>
        <fullName evidence="4">FecR family protein</fullName>
    </submittedName>
</protein>
<evidence type="ECO:0000313" key="7">
    <source>
        <dbReference type="Proteomes" id="UP000286038"/>
    </source>
</evidence>
<keyword evidence="1" id="KW-0812">Transmembrane</keyword>
<dbReference type="EMBL" id="QRPV01000005">
    <property type="protein sequence ID" value="RHM44811.1"/>
    <property type="molecule type" value="Genomic_DNA"/>
</dbReference>
<evidence type="ECO:0000313" key="6">
    <source>
        <dbReference type="Proteomes" id="UP000283589"/>
    </source>
</evidence>
<dbReference type="PANTHER" id="PTHR30273">
    <property type="entry name" value="PERIPLASMIC SIGNAL SENSOR AND SIGMA FACTOR ACTIVATOR FECR-RELATED"/>
    <property type="match status" value="1"/>
</dbReference>
<keyword evidence="1" id="KW-1133">Transmembrane helix</keyword>
<dbReference type="Proteomes" id="UP000283589">
    <property type="component" value="Unassembled WGS sequence"/>
</dbReference>
<evidence type="ECO:0000256" key="1">
    <source>
        <dbReference type="SAM" id="Phobius"/>
    </source>
</evidence>
<sequence length="385" mass="43558">MQESKSISISILYRKSAGKPISDIDQRKFDAWYNESEDHRLYYKRFCVQQEKIMARDCSVVDVKRRLMEVKFKKCAKHQLNWWKWSGVAAAVLILFFVGRIYWAENDVCSPVVAATEPGRAAVTLRLGQGEQIVLDSAWVARTISQDCVAMHIGAGLLEYSQDSVATGGLVYNQLEVPPSGEYVVVLSDGTKVYLNSASSLYYPTVFPAGERKVKLSGEAYFVVAKGERPFIVDTPLEEVKVFGTEFNVMAYEDEEELQTTLVEGSVGVLTKGKMSLGFQKIVPGEQFLLNRKTGVTEIVSVDVFPYVAWKDGLFVSQNDDLKTILRRVARWFDVEIFYQNPALKQKRFFGIMKRQTRLQEVLDVIAEAGKVHFDVNGRVVLVRD</sequence>
<gene>
    <name evidence="4" type="ORF">DWW18_03070</name>
    <name evidence="5" type="ORF">DWZ68_06755</name>
</gene>
<dbReference type="InterPro" id="IPR006860">
    <property type="entry name" value="FecR"/>
</dbReference>
<dbReference type="RefSeq" id="WP_118258783.1">
    <property type="nucleotide sequence ID" value="NZ_CABJDM010000005.1"/>
</dbReference>
<dbReference type="Gene3D" id="2.60.120.1440">
    <property type="match status" value="1"/>
</dbReference>
<organism evidence="4 6">
    <name type="scientific">Butyricimonas virosa</name>
    <dbReference type="NCBI Taxonomy" id="544645"/>
    <lineage>
        <taxon>Bacteria</taxon>
        <taxon>Pseudomonadati</taxon>
        <taxon>Bacteroidota</taxon>
        <taxon>Bacteroidia</taxon>
        <taxon>Bacteroidales</taxon>
        <taxon>Odoribacteraceae</taxon>
        <taxon>Butyricimonas</taxon>
    </lineage>
</organism>
<dbReference type="InterPro" id="IPR012373">
    <property type="entry name" value="Ferrdict_sens_TM"/>
</dbReference>
<dbReference type="AlphaFoldDB" id="A0A412X538"/>
<dbReference type="STRING" id="1121130.GCA_000519105_02152"/>
<evidence type="ECO:0000313" key="5">
    <source>
        <dbReference type="EMBL" id="RHM44811.1"/>
    </source>
</evidence>
<comment type="caution">
    <text evidence="4">The sequence shown here is derived from an EMBL/GenBank/DDBJ whole genome shotgun (WGS) entry which is preliminary data.</text>
</comment>
<dbReference type="EMBL" id="QRZA01000003">
    <property type="protein sequence ID" value="RGV35779.1"/>
    <property type="molecule type" value="Genomic_DNA"/>
</dbReference>
<dbReference type="Pfam" id="PF16344">
    <property type="entry name" value="FecR_C"/>
    <property type="match status" value="1"/>
</dbReference>
<dbReference type="PIRSF" id="PIRSF018266">
    <property type="entry name" value="FecR"/>
    <property type="match status" value="1"/>
</dbReference>
<accession>A0A412X538</accession>
<reference evidence="6 7" key="1">
    <citation type="submission" date="2018-08" db="EMBL/GenBank/DDBJ databases">
        <title>A genome reference for cultivated species of the human gut microbiota.</title>
        <authorList>
            <person name="Zou Y."/>
            <person name="Xue W."/>
            <person name="Luo G."/>
        </authorList>
    </citation>
    <scope>NUCLEOTIDE SEQUENCE [LARGE SCALE GENOMIC DNA]</scope>
    <source>
        <strain evidence="4 6">AF14-49</strain>
        <strain evidence="5 7">AF34-33</strain>
    </source>
</reference>
<name>A0A412X538_9BACT</name>